<accession>A0A1N5WV17</accession>
<protein>
    <submittedName>
        <fullName evidence="2">Multipass membrane protein</fullName>
    </submittedName>
</protein>
<keyword evidence="4" id="KW-1185">Reference proteome</keyword>
<dbReference type="GeneID" id="41589236"/>
<evidence type="ECO:0000313" key="5">
    <source>
        <dbReference type="Proteomes" id="UP000195607"/>
    </source>
</evidence>
<reference evidence="4" key="2">
    <citation type="submission" date="2016-06" db="EMBL/GenBank/DDBJ databases">
        <authorList>
            <person name="Toshchakov V.S."/>
        </authorList>
    </citation>
    <scope>NUCLEOTIDE SEQUENCE [LARGE SCALE GENOMIC DNA]</scope>
    <source>
        <strain>PM4 (JCM 30641</strain>
        <strain evidence="4">\VKM B-2940)</strain>
    </source>
</reference>
<gene>
    <name evidence="3" type="ORF">CPM_1934</name>
    <name evidence="2" type="ORF">CSP5_2002</name>
</gene>
<dbReference type="EMBL" id="LT719092">
    <property type="protein sequence ID" value="SJK85708.1"/>
    <property type="molecule type" value="Genomic_DNA"/>
</dbReference>
<name>A0A1N5WV17_9ARCH</name>
<sequence>MISVLYEGKIIAFSVVTIEILVGVFSVLYYFIIYGHPKKGNKKWESQKAYTTFYASMVYIFGGLVIIALFAFTKFLYDKNIDIIETLTIEIFSCLSLPVIGISIGNYFRAKKFGLTFKHIILNIPKK</sequence>
<evidence type="ECO:0000313" key="3">
    <source>
        <dbReference type="EMBL" id="SJK85708.1"/>
    </source>
</evidence>
<dbReference type="AlphaFoldDB" id="A0A1N5WV17"/>
<evidence type="ECO:0000313" key="2">
    <source>
        <dbReference type="EMBL" id="SIM89003.1"/>
    </source>
</evidence>
<keyword evidence="1" id="KW-0812">Transmembrane</keyword>
<feature type="transmembrane region" description="Helical" evidence="1">
    <location>
        <begin position="89"/>
        <end position="108"/>
    </location>
</feature>
<evidence type="ECO:0000256" key="1">
    <source>
        <dbReference type="SAM" id="Phobius"/>
    </source>
</evidence>
<dbReference type="Proteomes" id="UP000187822">
    <property type="component" value="Chromosome I"/>
</dbReference>
<reference evidence="2 5" key="1">
    <citation type="submission" date="2016-04" db="EMBL/GenBank/DDBJ databases">
        <authorList>
            <person name="Evans L.H."/>
            <person name="Alamgir A."/>
            <person name="Owens N."/>
            <person name="Weber N.D."/>
            <person name="Virtaneva K."/>
            <person name="Barbian K."/>
            <person name="Babar A."/>
            <person name="Rosenke K."/>
        </authorList>
    </citation>
    <scope>NUCLEOTIDE SEQUENCE [LARGE SCALE GENOMIC DNA]</scope>
    <source>
        <strain evidence="2">S5</strain>
        <strain evidence="5">S5(T) (JCM 30642 \VKM B-2941)</strain>
    </source>
</reference>
<feature type="transmembrane region" description="Helical" evidence="1">
    <location>
        <begin position="12"/>
        <end position="32"/>
    </location>
</feature>
<dbReference type="RefSeq" id="WP_021789633.1">
    <property type="nucleotide sequence ID" value="NZ_LT671858.1"/>
</dbReference>
<reference evidence="3" key="3">
    <citation type="submission" date="2016-06" db="EMBL/GenBank/DDBJ databases">
        <authorList>
            <person name="Olsen C.W."/>
            <person name="Carey S."/>
            <person name="Hinshaw L."/>
            <person name="Karasin A.I."/>
        </authorList>
    </citation>
    <scope>NUCLEOTIDE SEQUENCE [LARGE SCALE GENOMIC DNA]</scope>
    <source>
        <strain evidence="3">PM4</strain>
    </source>
</reference>
<dbReference type="KEGG" id="cdiv:CPM_1934"/>
<dbReference type="EMBL" id="LT671858">
    <property type="protein sequence ID" value="SIM89003.1"/>
    <property type="molecule type" value="Genomic_DNA"/>
</dbReference>
<keyword evidence="1" id="KW-1133">Transmembrane helix</keyword>
<feature type="transmembrane region" description="Helical" evidence="1">
    <location>
        <begin position="53"/>
        <end position="77"/>
    </location>
</feature>
<dbReference type="Proteomes" id="UP000195607">
    <property type="component" value="Chromosome I"/>
</dbReference>
<proteinExistence type="predicted"/>
<keyword evidence="1" id="KW-0472">Membrane</keyword>
<evidence type="ECO:0000313" key="4">
    <source>
        <dbReference type="Proteomes" id="UP000187822"/>
    </source>
</evidence>
<organism evidence="2 5">
    <name type="scientific">Cuniculiplasma divulgatum</name>
    <dbReference type="NCBI Taxonomy" id="1673428"/>
    <lineage>
        <taxon>Archaea</taxon>
        <taxon>Methanobacteriati</taxon>
        <taxon>Thermoplasmatota</taxon>
        <taxon>Thermoplasmata</taxon>
        <taxon>Thermoplasmatales</taxon>
        <taxon>Cuniculiplasmataceae</taxon>
        <taxon>Cuniculiplasma</taxon>
    </lineage>
</organism>